<evidence type="ECO:0000313" key="1">
    <source>
        <dbReference type="EMBL" id="KIL65758.1"/>
    </source>
</evidence>
<dbReference type="EMBL" id="KN818240">
    <property type="protein sequence ID" value="KIL65758.1"/>
    <property type="molecule type" value="Genomic_DNA"/>
</dbReference>
<evidence type="ECO:0000313" key="2">
    <source>
        <dbReference type="Proteomes" id="UP000054549"/>
    </source>
</evidence>
<organism evidence="1 2">
    <name type="scientific">Amanita muscaria (strain Koide BX008)</name>
    <dbReference type="NCBI Taxonomy" id="946122"/>
    <lineage>
        <taxon>Eukaryota</taxon>
        <taxon>Fungi</taxon>
        <taxon>Dikarya</taxon>
        <taxon>Basidiomycota</taxon>
        <taxon>Agaricomycotina</taxon>
        <taxon>Agaricomycetes</taxon>
        <taxon>Agaricomycetidae</taxon>
        <taxon>Agaricales</taxon>
        <taxon>Pluteineae</taxon>
        <taxon>Amanitaceae</taxon>
        <taxon>Amanita</taxon>
    </lineage>
</organism>
<proteinExistence type="predicted"/>
<dbReference type="HOGENOM" id="CLU_1749146_0_0_1"/>
<keyword evidence="2" id="KW-1185">Reference proteome</keyword>
<gene>
    <name evidence="1" type="ORF">M378DRAFT_460157</name>
</gene>
<name>A0A0C2XAC5_AMAMK</name>
<dbReference type="AlphaFoldDB" id="A0A0C2XAC5"/>
<protein>
    <submittedName>
        <fullName evidence="1">Uncharacterized protein</fullName>
    </submittedName>
</protein>
<dbReference type="InParanoid" id="A0A0C2XAC5"/>
<accession>A0A0C2XAC5</accession>
<sequence>MVWYQNNLNRRERALELSFDIKKLQHSGREKLIPAERVQQRRRVMELVGDTLRANGTQNFPDLQRQFSTGLTAQERMLYERLVKRLSAVDETVEPTLEVFTIILMFSGSVNKALDVHETLRIGHAIATMKDYSLLLSFLSLVCKPEKLS</sequence>
<dbReference type="OrthoDB" id="3261198at2759"/>
<dbReference type="Proteomes" id="UP000054549">
    <property type="component" value="Unassembled WGS sequence"/>
</dbReference>
<reference evidence="1 2" key="1">
    <citation type="submission" date="2014-04" db="EMBL/GenBank/DDBJ databases">
        <title>Evolutionary Origins and Diversification of the Mycorrhizal Mutualists.</title>
        <authorList>
            <consortium name="DOE Joint Genome Institute"/>
            <consortium name="Mycorrhizal Genomics Consortium"/>
            <person name="Kohler A."/>
            <person name="Kuo A."/>
            <person name="Nagy L.G."/>
            <person name="Floudas D."/>
            <person name="Copeland A."/>
            <person name="Barry K.W."/>
            <person name="Cichocki N."/>
            <person name="Veneault-Fourrey C."/>
            <person name="LaButti K."/>
            <person name="Lindquist E.A."/>
            <person name="Lipzen A."/>
            <person name="Lundell T."/>
            <person name="Morin E."/>
            <person name="Murat C."/>
            <person name="Riley R."/>
            <person name="Ohm R."/>
            <person name="Sun H."/>
            <person name="Tunlid A."/>
            <person name="Henrissat B."/>
            <person name="Grigoriev I.V."/>
            <person name="Hibbett D.S."/>
            <person name="Martin F."/>
        </authorList>
    </citation>
    <scope>NUCLEOTIDE SEQUENCE [LARGE SCALE GENOMIC DNA]</scope>
    <source>
        <strain evidence="1 2">Koide BX008</strain>
    </source>
</reference>